<comment type="caution">
    <text evidence="2">The sequence shown here is derived from an EMBL/GenBank/DDBJ whole genome shotgun (WGS) entry which is preliminary data.</text>
</comment>
<keyword evidence="1" id="KW-0472">Membrane</keyword>
<dbReference type="RefSeq" id="XP_046057167.1">
    <property type="nucleotide sequence ID" value="XM_046191374.1"/>
</dbReference>
<organism evidence="2 3">
    <name type="scientific">Fusarium redolens</name>
    <dbReference type="NCBI Taxonomy" id="48865"/>
    <lineage>
        <taxon>Eukaryota</taxon>
        <taxon>Fungi</taxon>
        <taxon>Dikarya</taxon>
        <taxon>Ascomycota</taxon>
        <taxon>Pezizomycotina</taxon>
        <taxon>Sordariomycetes</taxon>
        <taxon>Hypocreomycetidae</taxon>
        <taxon>Hypocreales</taxon>
        <taxon>Nectriaceae</taxon>
        <taxon>Fusarium</taxon>
        <taxon>Fusarium redolens species complex</taxon>
    </lineage>
</organism>
<keyword evidence="1" id="KW-0812">Transmembrane</keyword>
<keyword evidence="1" id="KW-1133">Transmembrane helix</keyword>
<evidence type="ECO:0000256" key="1">
    <source>
        <dbReference type="SAM" id="Phobius"/>
    </source>
</evidence>
<sequence length="108" mass="12107">MSRPVHRHPFTLAWLSLLLIFKFVTVPLVSLLSLLRSSLFDPVLPFVQGFRSSYHSHSPPSAVKHLCCIVQPYSTFFAPTASHAAVFNSSRVSIRPRKIAKLSHHPCS</sequence>
<feature type="transmembrane region" description="Helical" evidence="1">
    <location>
        <begin position="12"/>
        <end position="35"/>
    </location>
</feature>
<protein>
    <submittedName>
        <fullName evidence="2">Uncharacterized protein</fullName>
    </submittedName>
</protein>
<reference evidence="2" key="1">
    <citation type="journal article" date="2021" name="Nat. Commun.">
        <title>Genetic determinants of endophytism in the Arabidopsis root mycobiome.</title>
        <authorList>
            <person name="Mesny F."/>
            <person name="Miyauchi S."/>
            <person name="Thiergart T."/>
            <person name="Pickel B."/>
            <person name="Atanasova L."/>
            <person name="Karlsson M."/>
            <person name="Huettel B."/>
            <person name="Barry K.W."/>
            <person name="Haridas S."/>
            <person name="Chen C."/>
            <person name="Bauer D."/>
            <person name="Andreopoulos W."/>
            <person name="Pangilinan J."/>
            <person name="LaButti K."/>
            <person name="Riley R."/>
            <person name="Lipzen A."/>
            <person name="Clum A."/>
            <person name="Drula E."/>
            <person name="Henrissat B."/>
            <person name="Kohler A."/>
            <person name="Grigoriev I.V."/>
            <person name="Martin F.M."/>
            <person name="Hacquard S."/>
        </authorList>
    </citation>
    <scope>NUCLEOTIDE SEQUENCE</scope>
    <source>
        <strain evidence="2">MPI-CAGE-AT-0023</strain>
    </source>
</reference>
<dbReference type="Proteomes" id="UP000720189">
    <property type="component" value="Unassembled WGS sequence"/>
</dbReference>
<evidence type="ECO:0000313" key="3">
    <source>
        <dbReference type="Proteomes" id="UP000720189"/>
    </source>
</evidence>
<dbReference type="AlphaFoldDB" id="A0A9P9R9B0"/>
<dbReference type="GeneID" id="70221328"/>
<name>A0A9P9R9B0_FUSRE</name>
<accession>A0A9P9R9B0</accession>
<keyword evidence="3" id="KW-1185">Reference proteome</keyword>
<gene>
    <name evidence="2" type="ORF">BKA55DRAFT_551564</name>
</gene>
<evidence type="ECO:0000313" key="2">
    <source>
        <dbReference type="EMBL" id="KAH7270399.1"/>
    </source>
</evidence>
<proteinExistence type="predicted"/>
<dbReference type="EMBL" id="JAGMUX010000001">
    <property type="protein sequence ID" value="KAH7270399.1"/>
    <property type="molecule type" value="Genomic_DNA"/>
</dbReference>